<keyword evidence="5" id="KW-0460">Magnesium</keyword>
<name>A0A507CV32_9FUNG</name>
<feature type="transmembrane region" description="Helical" evidence="9">
    <location>
        <begin position="237"/>
        <end position="261"/>
    </location>
</feature>
<dbReference type="Pfam" id="PF01769">
    <property type="entry name" value="MgtE"/>
    <property type="match status" value="2"/>
</dbReference>
<dbReference type="SUPFAM" id="SSF161093">
    <property type="entry name" value="MgtE membrane domain-like"/>
    <property type="match status" value="2"/>
</dbReference>
<dbReference type="AlphaFoldDB" id="A0A507CV32"/>
<dbReference type="PANTHER" id="PTHR16228:SF7">
    <property type="entry name" value="SLC41A_MGTE INTEGRAL MEMBRANE DOMAIN-CONTAINING PROTEIN"/>
    <property type="match status" value="1"/>
</dbReference>
<feature type="domain" description="SLC41A/MgtE integral membrane" evidence="10">
    <location>
        <begin position="105"/>
        <end position="230"/>
    </location>
</feature>
<evidence type="ECO:0000259" key="10">
    <source>
        <dbReference type="Pfam" id="PF01769"/>
    </source>
</evidence>
<keyword evidence="4 9" id="KW-0812">Transmembrane</keyword>
<feature type="transmembrane region" description="Helical" evidence="9">
    <location>
        <begin position="174"/>
        <end position="200"/>
    </location>
</feature>
<dbReference type="GO" id="GO:0005886">
    <property type="term" value="C:plasma membrane"/>
    <property type="evidence" value="ECO:0007669"/>
    <property type="project" value="TreeGrafter"/>
</dbReference>
<comment type="subcellular location">
    <subcellularLocation>
        <location evidence="1">Membrane</location>
        <topology evidence="1">Multi-pass membrane protein</topology>
    </subcellularLocation>
</comment>
<organism evidence="11 12">
    <name type="scientific">Synchytrium endobioticum</name>
    <dbReference type="NCBI Taxonomy" id="286115"/>
    <lineage>
        <taxon>Eukaryota</taxon>
        <taxon>Fungi</taxon>
        <taxon>Fungi incertae sedis</taxon>
        <taxon>Chytridiomycota</taxon>
        <taxon>Chytridiomycota incertae sedis</taxon>
        <taxon>Chytridiomycetes</taxon>
        <taxon>Synchytriales</taxon>
        <taxon>Synchytriaceae</taxon>
        <taxon>Synchytrium</taxon>
    </lineage>
</organism>
<comment type="similarity">
    <text evidence="2">Belongs to the SLC41A transporter family.</text>
</comment>
<keyword evidence="3" id="KW-0813">Transport</keyword>
<dbReference type="GO" id="GO:0008324">
    <property type="term" value="F:monoatomic cation transmembrane transporter activity"/>
    <property type="evidence" value="ECO:0007669"/>
    <property type="project" value="InterPro"/>
</dbReference>
<gene>
    <name evidence="11" type="ORF">SeLEV6574_g05295</name>
</gene>
<comment type="caution">
    <text evidence="11">The sequence shown here is derived from an EMBL/GenBank/DDBJ whole genome shotgun (WGS) entry which is preliminary data.</text>
</comment>
<feature type="transmembrane region" description="Helical" evidence="9">
    <location>
        <begin position="384"/>
        <end position="404"/>
    </location>
</feature>
<feature type="transmembrane region" description="Helical" evidence="9">
    <location>
        <begin position="55"/>
        <end position="80"/>
    </location>
</feature>
<evidence type="ECO:0000256" key="8">
    <source>
        <dbReference type="ARBA" id="ARBA00023136"/>
    </source>
</evidence>
<evidence type="ECO:0000256" key="2">
    <source>
        <dbReference type="ARBA" id="ARBA00009749"/>
    </source>
</evidence>
<feature type="transmembrane region" description="Helical" evidence="9">
    <location>
        <begin position="424"/>
        <end position="443"/>
    </location>
</feature>
<accession>A0A507CV32</accession>
<evidence type="ECO:0000313" key="11">
    <source>
        <dbReference type="EMBL" id="TPX43016.1"/>
    </source>
</evidence>
<dbReference type="PANTHER" id="PTHR16228">
    <property type="entry name" value="DIVALENT CATION TRANSPORTER SOLUTE CARRIER FAMILY 41"/>
    <property type="match status" value="1"/>
</dbReference>
<reference evidence="11 12" key="1">
    <citation type="journal article" date="2019" name="Sci. Rep.">
        <title>Comparative genomics of chytrid fungi reveal insights into the obligate biotrophic and pathogenic lifestyle of Synchytrium endobioticum.</title>
        <authorList>
            <person name="van de Vossenberg B.T.L.H."/>
            <person name="Warris S."/>
            <person name="Nguyen H.D.T."/>
            <person name="van Gent-Pelzer M.P.E."/>
            <person name="Joly D.L."/>
            <person name="van de Geest H.C."/>
            <person name="Bonants P.J.M."/>
            <person name="Smith D.S."/>
            <person name="Levesque C.A."/>
            <person name="van der Lee T.A.J."/>
        </authorList>
    </citation>
    <scope>NUCLEOTIDE SEQUENCE [LARGE SCALE GENOMIC DNA]</scope>
    <source>
        <strain evidence="11 12">LEV6574</strain>
    </source>
</reference>
<protein>
    <recommendedName>
        <fullName evidence="10">SLC41A/MgtE integral membrane domain-containing protein</fullName>
    </recommendedName>
</protein>
<dbReference type="InterPro" id="IPR045349">
    <property type="entry name" value="SLC41A1-3"/>
</dbReference>
<feature type="transmembrane region" description="Helical" evidence="9">
    <location>
        <begin position="273"/>
        <end position="295"/>
    </location>
</feature>
<keyword evidence="6 9" id="KW-1133">Transmembrane helix</keyword>
<evidence type="ECO:0000256" key="3">
    <source>
        <dbReference type="ARBA" id="ARBA00022448"/>
    </source>
</evidence>
<feature type="transmembrane region" description="Helical" evidence="9">
    <location>
        <begin position="346"/>
        <end position="372"/>
    </location>
</feature>
<evidence type="ECO:0000256" key="7">
    <source>
        <dbReference type="ARBA" id="ARBA00023065"/>
    </source>
</evidence>
<evidence type="ECO:0000256" key="4">
    <source>
        <dbReference type="ARBA" id="ARBA00022692"/>
    </source>
</evidence>
<dbReference type="OrthoDB" id="666972at2759"/>
<dbReference type="VEuPathDB" id="FungiDB:SeMB42_g06357"/>
<keyword evidence="7" id="KW-0406">Ion transport</keyword>
<evidence type="ECO:0000256" key="5">
    <source>
        <dbReference type="ARBA" id="ARBA00022842"/>
    </source>
</evidence>
<evidence type="ECO:0000256" key="1">
    <source>
        <dbReference type="ARBA" id="ARBA00004141"/>
    </source>
</evidence>
<dbReference type="InterPro" id="IPR036739">
    <property type="entry name" value="SLC41_membr_dom_sf"/>
</dbReference>
<dbReference type="Proteomes" id="UP000320475">
    <property type="component" value="Unassembled WGS sequence"/>
</dbReference>
<proteinExistence type="inferred from homology"/>
<dbReference type="InterPro" id="IPR006667">
    <property type="entry name" value="SLC41_membr_dom"/>
</dbReference>
<keyword evidence="8 9" id="KW-0472">Membrane</keyword>
<sequence>MADRLYDSEFSISNSKQYRRLRKLGLHGHASGLLGSTDIDVVDGKKKKEQKRPDFRIIQVIQLAIEVLPSLLIALLGLALAGRRLDQLPSYESFSVRPSLFILAPVLLNLKGCLETSLASRISTSAHMGILNSSSDIMNFATGAVALLQARGMVAAAVAGLFAWIMSDSNTSDLFVVVCAAMVSTCVSGGIMAVGLTLLVVFVKSIGHDPDIFATPFAASVGDLLAIIVLSNSGEFIHHHLGSFACCAVIGAIFSTLPVWVRLVRRNKHANHVLYVGWLPTIISLGISSVGGCALEKLRTPFPHLSLVAPVLNGTSHNLATVFASRLSTRLQILDDQEFKARLDSLGLTLSNALVQLVFLILTAFFAFNPIWLHPAVVAAELGASAATVLTLLVLARVLVRALWRRKLNPDDLAFPILTGSSDLLGTCALGVSAMILKVIFGMNPFT</sequence>
<evidence type="ECO:0000256" key="9">
    <source>
        <dbReference type="SAM" id="Phobius"/>
    </source>
</evidence>
<feature type="domain" description="SLC41A/MgtE integral membrane" evidence="10">
    <location>
        <begin position="310"/>
        <end position="430"/>
    </location>
</feature>
<evidence type="ECO:0000256" key="6">
    <source>
        <dbReference type="ARBA" id="ARBA00022989"/>
    </source>
</evidence>
<dbReference type="Gene3D" id="1.10.357.20">
    <property type="entry name" value="SLC41 divalent cation transporters, integral membrane domain"/>
    <property type="match status" value="2"/>
</dbReference>
<feature type="transmembrane region" description="Helical" evidence="9">
    <location>
        <begin position="140"/>
        <end position="162"/>
    </location>
</feature>
<feature type="transmembrane region" description="Helical" evidence="9">
    <location>
        <begin position="212"/>
        <end position="231"/>
    </location>
</feature>
<dbReference type="EMBL" id="QEAM01000243">
    <property type="protein sequence ID" value="TPX43016.1"/>
    <property type="molecule type" value="Genomic_DNA"/>
</dbReference>
<evidence type="ECO:0000313" key="12">
    <source>
        <dbReference type="Proteomes" id="UP000320475"/>
    </source>
</evidence>